<organism evidence="2 3">
    <name type="scientific">Scleroderma citrinum Foug A</name>
    <dbReference type="NCBI Taxonomy" id="1036808"/>
    <lineage>
        <taxon>Eukaryota</taxon>
        <taxon>Fungi</taxon>
        <taxon>Dikarya</taxon>
        <taxon>Basidiomycota</taxon>
        <taxon>Agaricomycotina</taxon>
        <taxon>Agaricomycetes</taxon>
        <taxon>Agaricomycetidae</taxon>
        <taxon>Boletales</taxon>
        <taxon>Sclerodermatineae</taxon>
        <taxon>Sclerodermataceae</taxon>
        <taxon>Scleroderma</taxon>
    </lineage>
</organism>
<accession>A0A0C3D611</accession>
<protein>
    <recommendedName>
        <fullName evidence="1">C2H2-type domain-containing protein</fullName>
    </recommendedName>
</protein>
<feature type="domain" description="C2H2-type" evidence="1">
    <location>
        <begin position="143"/>
        <end position="167"/>
    </location>
</feature>
<dbReference type="EMBL" id="KN822121">
    <property type="protein sequence ID" value="KIM56200.1"/>
    <property type="molecule type" value="Genomic_DNA"/>
</dbReference>
<name>A0A0C3D611_9AGAM</name>
<dbReference type="InterPro" id="IPR041457">
    <property type="entry name" value="CxC2_KDZ-assoc"/>
</dbReference>
<dbReference type="HOGENOM" id="CLU_1062299_0_0_1"/>
<evidence type="ECO:0000313" key="2">
    <source>
        <dbReference type="EMBL" id="KIM56200.1"/>
    </source>
</evidence>
<evidence type="ECO:0000313" key="3">
    <source>
        <dbReference type="Proteomes" id="UP000053989"/>
    </source>
</evidence>
<reference evidence="3" key="2">
    <citation type="submission" date="2015-01" db="EMBL/GenBank/DDBJ databases">
        <title>Evolutionary Origins and Diversification of the Mycorrhizal Mutualists.</title>
        <authorList>
            <consortium name="DOE Joint Genome Institute"/>
            <consortium name="Mycorrhizal Genomics Consortium"/>
            <person name="Kohler A."/>
            <person name="Kuo A."/>
            <person name="Nagy L.G."/>
            <person name="Floudas D."/>
            <person name="Copeland A."/>
            <person name="Barry K.W."/>
            <person name="Cichocki N."/>
            <person name="Veneault-Fourrey C."/>
            <person name="LaButti K."/>
            <person name="Lindquist E.A."/>
            <person name="Lipzen A."/>
            <person name="Lundell T."/>
            <person name="Morin E."/>
            <person name="Murat C."/>
            <person name="Riley R."/>
            <person name="Ohm R."/>
            <person name="Sun H."/>
            <person name="Tunlid A."/>
            <person name="Henrissat B."/>
            <person name="Grigoriev I.V."/>
            <person name="Hibbett D.S."/>
            <person name="Martin F."/>
        </authorList>
    </citation>
    <scope>NUCLEOTIDE SEQUENCE [LARGE SCALE GENOMIC DNA]</scope>
    <source>
        <strain evidence="3">Foug A</strain>
    </source>
</reference>
<sequence>MSRHPKHKKQKLQQINFAHLPGPAHRTHLTTIYTYYQEDGKTAIRASQLVVSPLAVDESPEDGDKFEESGQEDFLLVDPEVLSMEPDAQAQKRKQTLGSFPLMAWVPECVTFLDELLRLEGRGDYASQVACISCKAGAPLFQCKDCWCMELYCSDCCIELHLRLPFHHVEQWVDMHFTRVTLKSLGLRLQLGHTVGDHCCNPKCAFGDEFVVIDTNGIHDVALDFCGCRTAQTHVKQLLCACLFPATIFNPKTAATFEVLEN</sequence>
<dbReference type="InterPro" id="IPR013087">
    <property type="entry name" value="Znf_C2H2_type"/>
</dbReference>
<reference evidence="2 3" key="1">
    <citation type="submission" date="2014-04" db="EMBL/GenBank/DDBJ databases">
        <authorList>
            <consortium name="DOE Joint Genome Institute"/>
            <person name="Kuo A."/>
            <person name="Kohler A."/>
            <person name="Nagy L.G."/>
            <person name="Floudas D."/>
            <person name="Copeland A."/>
            <person name="Barry K.W."/>
            <person name="Cichocki N."/>
            <person name="Veneault-Fourrey C."/>
            <person name="LaButti K."/>
            <person name="Lindquist E.A."/>
            <person name="Lipzen A."/>
            <person name="Lundell T."/>
            <person name="Morin E."/>
            <person name="Murat C."/>
            <person name="Sun H."/>
            <person name="Tunlid A."/>
            <person name="Henrissat B."/>
            <person name="Grigoriev I.V."/>
            <person name="Hibbett D.S."/>
            <person name="Martin F."/>
            <person name="Nordberg H.P."/>
            <person name="Cantor M.N."/>
            <person name="Hua S.X."/>
        </authorList>
    </citation>
    <scope>NUCLEOTIDE SEQUENCE [LARGE SCALE GENOMIC DNA]</scope>
    <source>
        <strain evidence="2 3">Foug A</strain>
    </source>
</reference>
<dbReference type="AlphaFoldDB" id="A0A0C3D611"/>
<dbReference type="OrthoDB" id="2682806at2759"/>
<proteinExistence type="predicted"/>
<dbReference type="Pfam" id="PF18803">
    <property type="entry name" value="CxC2"/>
    <property type="match status" value="1"/>
</dbReference>
<dbReference type="PROSITE" id="PS00028">
    <property type="entry name" value="ZINC_FINGER_C2H2_1"/>
    <property type="match status" value="1"/>
</dbReference>
<dbReference type="STRING" id="1036808.A0A0C3D611"/>
<dbReference type="Proteomes" id="UP000053989">
    <property type="component" value="Unassembled WGS sequence"/>
</dbReference>
<evidence type="ECO:0000259" key="1">
    <source>
        <dbReference type="PROSITE" id="PS00028"/>
    </source>
</evidence>
<keyword evidence="3" id="KW-1185">Reference proteome</keyword>
<dbReference type="InParanoid" id="A0A0C3D611"/>
<gene>
    <name evidence="2" type="ORF">SCLCIDRAFT_29826</name>
</gene>